<proteinExistence type="predicted"/>
<sequence length="434" mass="44702">MHHRGRDAGPDGPVRRGGHRARERGHHQHHQHHDGRRRPVSTTPRPALVAARTARLLAHLADAPFDAVVAMSAANVDYATGYRSMSGAVHGTSSVAAVVTGSRTVLAGPVADSAPAFDAGIGEDDFVAFGRFYFESAGSAATATRLVDEHPGAVEAITAAVHRAGVGTGTLGLDEAACPAPLRAALAAALPDVAWVDATAWLAGVRAVKLPGEVALLARAARLAEAGIVAASAVAAPGVTEAELARVVARTMVDGGGLPKFTVVTSGPRSALADAVSTDRPLAAGDLLRFDVGCLVDGYWSDIGRTAVLGAPTDLQAQRYDAILAGLDAQLAAARPGVSAASLFDLAVEVTQRGGLAPYRRQHCGHGIGLEVYEAPIVRPGEDVPLVEGMTFCFETPYYELGWGGMMVEDALVVTADGVTPLTTLARGLVEVPA</sequence>
<dbReference type="InterPro" id="IPR000994">
    <property type="entry name" value="Pept_M24"/>
</dbReference>
<dbReference type="AlphaFoldDB" id="A0A3M2J5Q5"/>
<evidence type="ECO:0000313" key="5">
    <source>
        <dbReference type="Proteomes" id="UP000269289"/>
    </source>
</evidence>
<evidence type="ECO:0000259" key="3">
    <source>
        <dbReference type="Pfam" id="PF01321"/>
    </source>
</evidence>
<dbReference type="InterPro" id="IPR029149">
    <property type="entry name" value="Creatin/AminoP/Spt16_N"/>
</dbReference>
<dbReference type="EMBL" id="RFFI01000049">
    <property type="protein sequence ID" value="RMI09432.1"/>
    <property type="molecule type" value="Genomic_DNA"/>
</dbReference>
<dbReference type="SUPFAM" id="SSF53092">
    <property type="entry name" value="Creatinase/prolidase N-terminal domain"/>
    <property type="match status" value="1"/>
</dbReference>
<comment type="caution">
    <text evidence="4">The sequence shown here is derived from an EMBL/GenBank/DDBJ whole genome shotgun (WGS) entry which is preliminary data.</text>
</comment>
<dbReference type="Pfam" id="PF00557">
    <property type="entry name" value="Peptidase_M24"/>
    <property type="match status" value="1"/>
</dbReference>
<accession>A0A3M2J5Q5</accession>
<dbReference type="Pfam" id="PF01321">
    <property type="entry name" value="Creatinase_N"/>
    <property type="match status" value="1"/>
</dbReference>
<dbReference type="InterPro" id="IPR050659">
    <property type="entry name" value="Peptidase_M24B"/>
</dbReference>
<keyword evidence="4" id="KW-0645">Protease</keyword>
<evidence type="ECO:0000256" key="1">
    <source>
        <dbReference type="SAM" id="MobiDB-lite"/>
    </source>
</evidence>
<keyword evidence="4" id="KW-0378">Hydrolase</keyword>
<feature type="region of interest" description="Disordered" evidence="1">
    <location>
        <begin position="1"/>
        <end position="45"/>
    </location>
</feature>
<keyword evidence="4" id="KW-0031">Aminopeptidase</keyword>
<organism evidence="4 5">
    <name type="scientific">Cellulomonas triticagri</name>
    <dbReference type="NCBI Taxonomy" id="2483352"/>
    <lineage>
        <taxon>Bacteria</taxon>
        <taxon>Bacillati</taxon>
        <taxon>Actinomycetota</taxon>
        <taxon>Actinomycetes</taxon>
        <taxon>Micrococcales</taxon>
        <taxon>Cellulomonadaceae</taxon>
        <taxon>Cellulomonas</taxon>
    </lineage>
</organism>
<keyword evidence="5" id="KW-1185">Reference proteome</keyword>
<name>A0A3M2J5Q5_9CELL</name>
<gene>
    <name evidence="4" type="ORF">EBM89_10320</name>
</gene>
<protein>
    <submittedName>
        <fullName evidence="4">Aminopeptidase P family protein</fullName>
    </submittedName>
</protein>
<evidence type="ECO:0000313" key="4">
    <source>
        <dbReference type="EMBL" id="RMI09432.1"/>
    </source>
</evidence>
<reference evidence="4 5" key="1">
    <citation type="submission" date="2018-10" db="EMBL/GenBank/DDBJ databases">
        <title>Isolation, diversity and antifungal activity of actinobacteria from wheat.</title>
        <authorList>
            <person name="Han C."/>
        </authorList>
    </citation>
    <scope>NUCLEOTIDE SEQUENCE [LARGE SCALE GENOMIC DNA]</scope>
    <source>
        <strain evidence="4 5">NEAU-YY56</strain>
    </source>
</reference>
<dbReference type="Proteomes" id="UP000269289">
    <property type="component" value="Unassembled WGS sequence"/>
</dbReference>
<feature type="domain" description="Peptidase M24" evidence="2">
    <location>
        <begin position="216"/>
        <end position="416"/>
    </location>
</feature>
<dbReference type="InterPro" id="IPR036005">
    <property type="entry name" value="Creatinase/aminopeptidase-like"/>
</dbReference>
<dbReference type="Gene3D" id="3.90.230.10">
    <property type="entry name" value="Creatinase/methionine aminopeptidase superfamily"/>
    <property type="match status" value="1"/>
</dbReference>
<dbReference type="SUPFAM" id="SSF55920">
    <property type="entry name" value="Creatinase/aminopeptidase"/>
    <property type="match status" value="1"/>
</dbReference>
<dbReference type="GO" id="GO:0004177">
    <property type="term" value="F:aminopeptidase activity"/>
    <property type="evidence" value="ECO:0007669"/>
    <property type="project" value="UniProtKB-KW"/>
</dbReference>
<dbReference type="InterPro" id="IPR000587">
    <property type="entry name" value="Creatinase_N"/>
</dbReference>
<dbReference type="Gene3D" id="3.40.350.10">
    <property type="entry name" value="Creatinase/prolidase N-terminal domain"/>
    <property type="match status" value="1"/>
</dbReference>
<dbReference type="PANTHER" id="PTHR46112:SF3">
    <property type="entry name" value="AMINOPEPTIDASE YPDF"/>
    <property type="match status" value="1"/>
</dbReference>
<feature type="compositionally biased region" description="Basic residues" evidence="1">
    <location>
        <begin position="16"/>
        <end position="39"/>
    </location>
</feature>
<dbReference type="PANTHER" id="PTHR46112">
    <property type="entry name" value="AMINOPEPTIDASE"/>
    <property type="match status" value="1"/>
</dbReference>
<evidence type="ECO:0000259" key="2">
    <source>
        <dbReference type="Pfam" id="PF00557"/>
    </source>
</evidence>
<feature type="domain" description="Creatinase N-terminal" evidence="3">
    <location>
        <begin position="52"/>
        <end position="208"/>
    </location>
</feature>